<evidence type="ECO:0000313" key="7">
    <source>
        <dbReference type="Proteomes" id="UP000645555"/>
    </source>
</evidence>
<evidence type="ECO:0000256" key="4">
    <source>
        <dbReference type="ARBA" id="ARBA00023134"/>
    </source>
</evidence>
<organism evidence="6 7">
    <name type="scientific">Streptomyces fructofermentans</name>
    <dbReference type="NCBI Taxonomy" id="152141"/>
    <lineage>
        <taxon>Bacteria</taxon>
        <taxon>Bacillati</taxon>
        <taxon>Actinomycetota</taxon>
        <taxon>Actinomycetes</taxon>
        <taxon>Kitasatosporales</taxon>
        <taxon>Streptomycetaceae</taxon>
        <taxon>Streptomyces</taxon>
    </lineage>
</organism>
<dbReference type="GO" id="GO:0016787">
    <property type="term" value="F:hydrolase activity"/>
    <property type="evidence" value="ECO:0007669"/>
    <property type="project" value="UniProtKB-KW"/>
</dbReference>
<feature type="region of interest" description="Disordered" evidence="5">
    <location>
        <begin position="1"/>
        <end position="30"/>
    </location>
</feature>
<dbReference type="RefSeq" id="WP_373302892.1">
    <property type="nucleotide sequence ID" value="NZ_BMWD01000001.1"/>
</dbReference>
<keyword evidence="2" id="KW-0547">Nucleotide-binding</keyword>
<keyword evidence="4" id="KW-0342">GTP-binding</keyword>
<dbReference type="EMBL" id="BMWD01000001">
    <property type="protein sequence ID" value="GGX41324.1"/>
    <property type="molecule type" value="Genomic_DNA"/>
</dbReference>
<evidence type="ECO:0000313" key="6">
    <source>
        <dbReference type="EMBL" id="GGX41324.1"/>
    </source>
</evidence>
<dbReference type="InterPro" id="IPR027417">
    <property type="entry name" value="P-loop_NTPase"/>
</dbReference>
<dbReference type="PANTHER" id="PTHR42708">
    <property type="entry name" value="ATP/GTP-BINDING PROTEIN-RELATED"/>
    <property type="match status" value="1"/>
</dbReference>
<dbReference type="CDD" id="cd00882">
    <property type="entry name" value="Ras_like_GTPase"/>
    <property type="match status" value="1"/>
</dbReference>
<keyword evidence="3" id="KW-0378">Hydrolase</keyword>
<comment type="similarity">
    <text evidence="1">Belongs to the GPN-loop GTPase family.</text>
</comment>
<reference evidence="6" key="2">
    <citation type="submission" date="2020-09" db="EMBL/GenBank/DDBJ databases">
        <authorList>
            <person name="Sun Q."/>
            <person name="Ohkuma M."/>
        </authorList>
    </citation>
    <scope>NUCLEOTIDE SEQUENCE</scope>
    <source>
        <strain evidence="6">JCM 4956</strain>
    </source>
</reference>
<dbReference type="InterPro" id="IPR004130">
    <property type="entry name" value="Gpn"/>
</dbReference>
<dbReference type="Gene3D" id="3.40.50.300">
    <property type="entry name" value="P-loop containing nucleotide triphosphate hydrolases"/>
    <property type="match status" value="1"/>
</dbReference>
<comment type="caution">
    <text evidence="6">The sequence shown here is derived from an EMBL/GenBank/DDBJ whole genome shotgun (WGS) entry which is preliminary data.</text>
</comment>
<dbReference type="SUPFAM" id="SSF52540">
    <property type="entry name" value="P-loop containing nucleoside triphosphate hydrolases"/>
    <property type="match status" value="1"/>
</dbReference>
<name>A0A918K2E2_9ACTN</name>
<dbReference type="Pfam" id="PF03029">
    <property type="entry name" value="ATP_bind_1"/>
    <property type="match status" value="1"/>
</dbReference>
<sequence>MDSVVSDASRVADGSRSSDSPASPEAAIPEEELKAWQKDRTRAPIATKIVVAGGFGVGKTTLVTAVSEITPLQTEALMTRASEDTDDLSSTPEKLTTTVAMDFGRITLDDDLVLYLFGTPGQQRFWFMWDDLVRGAIGAVVLADTRRLKDCFPALDYFESCGLPYVVAVNHFDGSDRFEPADVREALTVPPHIPVMIMDARHRFSVIETLLALVGHALDVSPE</sequence>
<proteinExistence type="inferred from homology"/>
<feature type="compositionally biased region" description="Low complexity" evidence="5">
    <location>
        <begin position="17"/>
        <end position="27"/>
    </location>
</feature>
<reference evidence="6" key="1">
    <citation type="journal article" date="2014" name="Int. J. Syst. Evol. Microbiol.">
        <title>Complete genome sequence of Corynebacterium casei LMG S-19264T (=DSM 44701T), isolated from a smear-ripened cheese.</title>
        <authorList>
            <consortium name="US DOE Joint Genome Institute (JGI-PGF)"/>
            <person name="Walter F."/>
            <person name="Albersmeier A."/>
            <person name="Kalinowski J."/>
            <person name="Ruckert C."/>
        </authorList>
    </citation>
    <scope>NUCLEOTIDE SEQUENCE</scope>
    <source>
        <strain evidence="6">JCM 4956</strain>
    </source>
</reference>
<dbReference type="InterPro" id="IPR052705">
    <property type="entry name" value="Gliding_Motility_GTPase"/>
</dbReference>
<evidence type="ECO:0000256" key="1">
    <source>
        <dbReference type="ARBA" id="ARBA00005290"/>
    </source>
</evidence>
<protein>
    <submittedName>
        <fullName evidence="6">ATP/GTP-binding protein</fullName>
    </submittedName>
</protein>
<dbReference type="Proteomes" id="UP000645555">
    <property type="component" value="Unassembled WGS sequence"/>
</dbReference>
<evidence type="ECO:0000256" key="3">
    <source>
        <dbReference type="ARBA" id="ARBA00022801"/>
    </source>
</evidence>
<dbReference type="PANTHER" id="PTHR42708:SF1">
    <property type="entry name" value="GLIDING MOTILITY PROTEIN MGLA"/>
    <property type="match status" value="1"/>
</dbReference>
<dbReference type="GO" id="GO:0005525">
    <property type="term" value="F:GTP binding"/>
    <property type="evidence" value="ECO:0007669"/>
    <property type="project" value="UniProtKB-KW"/>
</dbReference>
<evidence type="ECO:0000256" key="2">
    <source>
        <dbReference type="ARBA" id="ARBA00022741"/>
    </source>
</evidence>
<dbReference type="AlphaFoldDB" id="A0A918K2E2"/>
<gene>
    <name evidence="6" type="ORF">GCM10010515_05330</name>
</gene>
<evidence type="ECO:0000256" key="5">
    <source>
        <dbReference type="SAM" id="MobiDB-lite"/>
    </source>
</evidence>
<accession>A0A918K2E2</accession>
<keyword evidence="7" id="KW-1185">Reference proteome</keyword>